<dbReference type="CDD" id="cd05379">
    <property type="entry name" value="CAP_bacterial"/>
    <property type="match status" value="1"/>
</dbReference>
<name>A0A511RJ60_9DEIN</name>
<proteinExistence type="predicted"/>
<feature type="domain" description="SCP" evidence="2">
    <location>
        <begin position="26"/>
        <end position="145"/>
    </location>
</feature>
<dbReference type="InterPro" id="IPR014044">
    <property type="entry name" value="CAP_dom"/>
</dbReference>
<accession>A0A511RJ60</accession>
<evidence type="ECO:0000313" key="3">
    <source>
        <dbReference type="EMBL" id="GEM89679.1"/>
    </source>
</evidence>
<dbReference type="EMBL" id="BJXN01000006">
    <property type="protein sequence ID" value="GEM89679.1"/>
    <property type="molecule type" value="Genomic_DNA"/>
</dbReference>
<dbReference type="PANTHER" id="PTHR31157">
    <property type="entry name" value="SCP DOMAIN-CONTAINING PROTEIN"/>
    <property type="match status" value="1"/>
</dbReference>
<dbReference type="OrthoDB" id="9783944at2"/>
<dbReference type="Proteomes" id="UP000321827">
    <property type="component" value="Unassembled WGS sequence"/>
</dbReference>
<reference evidence="3 4" key="1">
    <citation type="submission" date="2019-07" db="EMBL/GenBank/DDBJ databases">
        <title>Whole genome shotgun sequence of Oceanithermus desulfurans NBRC 100063.</title>
        <authorList>
            <person name="Hosoyama A."/>
            <person name="Uohara A."/>
            <person name="Ohji S."/>
            <person name="Ichikawa N."/>
        </authorList>
    </citation>
    <scope>NUCLEOTIDE SEQUENCE [LARGE SCALE GENOMIC DNA]</scope>
    <source>
        <strain evidence="3 4">NBRC 100063</strain>
    </source>
</reference>
<dbReference type="Pfam" id="PF00188">
    <property type="entry name" value="CAP"/>
    <property type="match status" value="1"/>
</dbReference>
<evidence type="ECO:0000259" key="2">
    <source>
        <dbReference type="Pfam" id="PF00188"/>
    </source>
</evidence>
<comment type="caution">
    <text evidence="3">The sequence shown here is derived from an EMBL/GenBank/DDBJ whole genome shotgun (WGS) entry which is preliminary data.</text>
</comment>
<dbReference type="AlphaFoldDB" id="A0A511RJ60"/>
<dbReference type="SUPFAM" id="SSF55797">
    <property type="entry name" value="PR-1-like"/>
    <property type="match status" value="1"/>
</dbReference>
<sequence>MARWLVLLVLLGAALAQTPLELEAFRLTNEARKAHGLAALAWDDAAYRAARAHALDMLERGFFDHVNPDGLGPADRMWAAGVLEVTVGENLAFYEGYTPEYAAGVVVDDWLRSPPHRRNLLKPEFTHLGLALVQRGDRIAVVQNFVARPFRLWVWQTPSQKREGRLSYQGTARATVGLFVNDAFVTALQPPRWSGELDLDPQSQVSLGLWNGGRYLLACAFTLPATACRHPRIEWTARYTERTVASVRLQLGLPPGEHWLAYGPEPRLFRRAQGDAVVEVPLSWEVVWVGTPQKDKIEYTHRIPLLRGTAEPLRKGARP</sequence>
<keyword evidence="1" id="KW-0732">Signal</keyword>
<evidence type="ECO:0000256" key="1">
    <source>
        <dbReference type="SAM" id="SignalP"/>
    </source>
</evidence>
<feature type="signal peptide" evidence="1">
    <location>
        <begin position="1"/>
        <end position="16"/>
    </location>
</feature>
<gene>
    <name evidence="3" type="ORF">ODE01S_11130</name>
</gene>
<feature type="chain" id="PRO_5022089750" description="SCP domain-containing protein" evidence="1">
    <location>
        <begin position="17"/>
        <end position="319"/>
    </location>
</feature>
<evidence type="ECO:0000313" key="4">
    <source>
        <dbReference type="Proteomes" id="UP000321827"/>
    </source>
</evidence>
<dbReference type="InterPro" id="IPR035940">
    <property type="entry name" value="CAP_sf"/>
</dbReference>
<dbReference type="PANTHER" id="PTHR31157:SF1">
    <property type="entry name" value="SCP DOMAIN-CONTAINING PROTEIN"/>
    <property type="match status" value="1"/>
</dbReference>
<dbReference type="RefSeq" id="WP_147146713.1">
    <property type="nucleotide sequence ID" value="NZ_BJXN01000006.1"/>
</dbReference>
<dbReference type="Gene3D" id="3.40.33.10">
    <property type="entry name" value="CAP"/>
    <property type="match status" value="1"/>
</dbReference>
<organism evidence="3 4">
    <name type="scientific">Oceanithermus desulfurans NBRC 100063</name>
    <dbReference type="NCBI Taxonomy" id="1227550"/>
    <lineage>
        <taxon>Bacteria</taxon>
        <taxon>Thermotogati</taxon>
        <taxon>Deinococcota</taxon>
        <taxon>Deinococci</taxon>
        <taxon>Thermales</taxon>
        <taxon>Thermaceae</taxon>
        <taxon>Oceanithermus</taxon>
    </lineage>
</organism>
<protein>
    <recommendedName>
        <fullName evidence="2">SCP domain-containing protein</fullName>
    </recommendedName>
</protein>